<evidence type="ECO:0000256" key="1">
    <source>
        <dbReference type="SAM" id="MobiDB-lite"/>
    </source>
</evidence>
<reference evidence="4 5" key="1">
    <citation type="submission" date="2017-08" db="EMBL/GenBank/DDBJ databases">
        <title>Infants hospitalized years apart are colonized by the same room-sourced microbial strains.</title>
        <authorList>
            <person name="Brooks B."/>
            <person name="Olm M.R."/>
            <person name="Firek B.A."/>
            <person name="Baker R."/>
            <person name="Thomas B.C."/>
            <person name="Morowitz M.J."/>
            <person name="Banfield J.F."/>
        </authorList>
    </citation>
    <scope>NUCLEOTIDE SEQUENCE [LARGE SCALE GENOMIC DNA]</scope>
    <source>
        <strain evidence="4">S2_003_000_R2_14</strain>
    </source>
</reference>
<evidence type="ECO:0000259" key="3">
    <source>
        <dbReference type="Pfam" id="PF02014"/>
    </source>
</evidence>
<gene>
    <name evidence="4" type="ORF">DI536_32235</name>
</gene>
<feature type="compositionally biased region" description="Polar residues" evidence="1">
    <location>
        <begin position="173"/>
        <end position="186"/>
    </location>
</feature>
<dbReference type="InterPro" id="IPR042307">
    <property type="entry name" value="Reeler_sf"/>
</dbReference>
<dbReference type="InterPro" id="IPR018247">
    <property type="entry name" value="EF_Hand_1_Ca_BS"/>
</dbReference>
<feature type="chain" id="PRO_5015851197" description="Reelin domain-containing protein" evidence="2">
    <location>
        <begin position="19"/>
        <end position="406"/>
    </location>
</feature>
<feature type="region of interest" description="Disordered" evidence="1">
    <location>
        <begin position="353"/>
        <end position="379"/>
    </location>
</feature>
<dbReference type="InterPro" id="IPR002861">
    <property type="entry name" value="Reeler_dom"/>
</dbReference>
<protein>
    <recommendedName>
        <fullName evidence="3">Reelin domain-containing protein</fullName>
    </recommendedName>
</protein>
<sequence length="406" mass="41286">MMRWLAVAASLLSFAALARNGGIEAQSCSGCHGTGSQQTTITLSPASFSPGDTITVRVTMSGTGSRGGFFLTSNGVGSFQTVSGQGTRLSNGNVVHSTPKNATGGAVTFEARWTAPSNLGGVVFDAATVLANGDGQRTGDQSAEAQVSQAFGCAGTTYYRDNDGDGVGAATSGTVKNCVTPANYSPQDGDCDDFDNRKTPGKPEACNNLDDDCDGQTDEGLGAQTTWPDADGDGHGDTLGAPSSGCGGGGRAQNDDDCDDRDANVHPGASERCNQKDDDCDGQVDEGARVRCGTGWCEALGPTCRSEDCTPGQPLTERCNALDDDCDGQVDEGDLCGANAACVDGECLEGVPPPPVDGGVKNDAGTGGGGGTDAPPPESCASVPVVFVSAVILLLRRRRELLRHPS</sequence>
<dbReference type="Proteomes" id="UP000249061">
    <property type="component" value="Unassembled WGS sequence"/>
</dbReference>
<name>A0A2W5SY66_9BACT</name>
<keyword evidence="2" id="KW-0732">Signal</keyword>
<evidence type="ECO:0000313" key="4">
    <source>
        <dbReference type="EMBL" id="PZR05583.1"/>
    </source>
</evidence>
<dbReference type="Pfam" id="PF11617">
    <property type="entry name" value="Cu-binding_MopE"/>
    <property type="match status" value="3"/>
</dbReference>
<proteinExistence type="predicted"/>
<dbReference type="InterPro" id="IPR021655">
    <property type="entry name" value="Put_metal-bd"/>
</dbReference>
<organism evidence="4 5">
    <name type="scientific">Archangium gephyra</name>
    <dbReference type="NCBI Taxonomy" id="48"/>
    <lineage>
        <taxon>Bacteria</taxon>
        <taxon>Pseudomonadati</taxon>
        <taxon>Myxococcota</taxon>
        <taxon>Myxococcia</taxon>
        <taxon>Myxococcales</taxon>
        <taxon>Cystobacterineae</taxon>
        <taxon>Archangiaceae</taxon>
        <taxon>Archangium</taxon>
    </lineage>
</organism>
<feature type="domain" description="Reelin" evidence="3">
    <location>
        <begin position="37"/>
        <end position="131"/>
    </location>
</feature>
<dbReference type="CDD" id="cd08544">
    <property type="entry name" value="Reeler"/>
    <property type="match status" value="1"/>
</dbReference>
<evidence type="ECO:0000256" key="2">
    <source>
        <dbReference type="SAM" id="SignalP"/>
    </source>
</evidence>
<dbReference type="Pfam" id="PF02014">
    <property type="entry name" value="Reeler"/>
    <property type="match status" value="1"/>
</dbReference>
<comment type="caution">
    <text evidence="4">The sequence shown here is derived from an EMBL/GenBank/DDBJ whole genome shotgun (WGS) entry which is preliminary data.</text>
</comment>
<dbReference type="PROSITE" id="PS00018">
    <property type="entry name" value="EF_HAND_1"/>
    <property type="match status" value="1"/>
</dbReference>
<evidence type="ECO:0000313" key="5">
    <source>
        <dbReference type="Proteomes" id="UP000249061"/>
    </source>
</evidence>
<dbReference type="NCBIfam" id="NF041895">
    <property type="entry name" value="choice_anch_V"/>
    <property type="match status" value="1"/>
</dbReference>
<dbReference type="AlphaFoldDB" id="A0A2W5SY66"/>
<dbReference type="Gene3D" id="2.60.40.4060">
    <property type="entry name" value="Reeler domain"/>
    <property type="match status" value="1"/>
</dbReference>
<feature type="signal peptide" evidence="2">
    <location>
        <begin position="1"/>
        <end position="18"/>
    </location>
</feature>
<dbReference type="EMBL" id="QFQP01000044">
    <property type="protein sequence ID" value="PZR05583.1"/>
    <property type="molecule type" value="Genomic_DNA"/>
</dbReference>
<feature type="region of interest" description="Disordered" evidence="1">
    <location>
        <begin position="173"/>
        <end position="281"/>
    </location>
</feature>
<accession>A0A2W5SY66</accession>